<dbReference type="PANTHER" id="PTHR23053">
    <property type="entry name" value="DLEC1 DELETED IN LUNG AND ESOPHAGEAL CANCER 1"/>
    <property type="match status" value="1"/>
</dbReference>
<dbReference type="AlphaFoldDB" id="A0A852DXY0"/>
<dbReference type="PANTHER" id="PTHR23053:SF0">
    <property type="entry name" value="HYDROCEPHALUS-INDUCING PROTEIN HOMOLOG"/>
    <property type="match status" value="1"/>
</dbReference>
<organism evidence="8 9">
    <name type="scientific">Vidua macroura</name>
    <name type="common">Pin-tailed whydah</name>
    <dbReference type="NCBI Taxonomy" id="187451"/>
    <lineage>
        <taxon>Eukaryota</taxon>
        <taxon>Metazoa</taxon>
        <taxon>Chordata</taxon>
        <taxon>Craniata</taxon>
        <taxon>Vertebrata</taxon>
        <taxon>Euteleostomi</taxon>
        <taxon>Archelosauria</taxon>
        <taxon>Archosauria</taxon>
        <taxon>Dinosauria</taxon>
        <taxon>Saurischia</taxon>
        <taxon>Theropoda</taxon>
        <taxon>Coelurosauria</taxon>
        <taxon>Aves</taxon>
        <taxon>Neognathae</taxon>
        <taxon>Neoaves</taxon>
        <taxon>Telluraves</taxon>
        <taxon>Australaves</taxon>
        <taxon>Passeriformes</taxon>
        <taxon>Passeroidea</taxon>
        <taxon>Estrildidae</taxon>
        <taxon>Viduinae</taxon>
        <taxon>Vidua</taxon>
    </lineage>
</organism>
<keyword evidence="4" id="KW-0969">Cilium</keyword>
<dbReference type="Proteomes" id="UP000656497">
    <property type="component" value="Unassembled WGS sequence"/>
</dbReference>
<dbReference type="EMBL" id="WBNN01004857">
    <property type="protein sequence ID" value="NXP98214.1"/>
    <property type="molecule type" value="Genomic_DNA"/>
</dbReference>
<reference evidence="8" key="1">
    <citation type="submission" date="2019-09" db="EMBL/GenBank/DDBJ databases">
        <title>Bird 10,000 Genomes (B10K) Project - Family phase.</title>
        <authorList>
            <person name="Zhang G."/>
        </authorList>
    </citation>
    <scope>NUCLEOTIDE SEQUENCE</scope>
    <source>
        <strain evidence="8">B10K-DU-002-50</strain>
        <tissue evidence="8">Muscle</tissue>
    </source>
</reference>
<dbReference type="GO" id="GO:0005930">
    <property type="term" value="C:axoneme"/>
    <property type="evidence" value="ECO:0007669"/>
    <property type="project" value="TreeGrafter"/>
</dbReference>
<dbReference type="Pfam" id="PF24291">
    <property type="entry name" value="Ig_CFAP65"/>
    <property type="match status" value="1"/>
</dbReference>
<dbReference type="InterPro" id="IPR056305">
    <property type="entry name" value="Ig_CFAP65_10th"/>
</dbReference>
<evidence type="ECO:0000256" key="1">
    <source>
        <dbReference type="ARBA" id="ARBA00004138"/>
    </source>
</evidence>
<evidence type="ECO:0000313" key="8">
    <source>
        <dbReference type="EMBL" id="NXP98214.1"/>
    </source>
</evidence>
<dbReference type="InterPro" id="IPR013783">
    <property type="entry name" value="Ig-like_fold"/>
</dbReference>
<feature type="domain" description="HYDIN/VesB/CFA65-like Ig-like" evidence="6">
    <location>
        <begin position="27"/>
        <end position="120"/>
    </location>
</feature>
<evidence type="ECO:0000256" key="3">
    <source>
        <dbReference type="ARBA" id="ARBA00022490"/>
    </source>
</evidence>
<name>A0A852DXY0_VIDMA</name>
<dbReference type="Pfam" id="PF22544">
    <property type="entry name" value="HYDIN_VesB_CFA65-like_Ig"/>
    <property type="match status" value="1"/>
</dbReference>
<evidence type="ECO:0000256" key="2">
    <source>
        <dbReference type="ARBA" id="ARBA00004496"/>
    </source>
</evidence>
<feature type="non-terminal residue" evidence="8">
    <location>
        <position position="316"/>
    </location>
</feature>
<keyword evidence="9" id="KW-1185">Reference proteome</keyword>
<dbReference type="InterPro" id="IPR053879">
    <property type="entry name" value="HYDIN_VesB_CFA65-like_Ig"/>
</dbReference>
<protein>
    <submittedName>
        <fullName evidence="8">HYDIN protein</fullName>
    </submittedName>
</protein>
<feature type="domain" description="CFAP65 tenth Ig-like" evidence="7">
    <location>
        <begin position="232"/>
        <end position="290"/>
    </location>
</feature>
<feature type="non-terminal residue" evidence="8">
    <location>
        <position position="1"/>
    </location>
</feature>
<evidence type="ECO:0000259" key="7">
    <source>
        <dbReference type="Pfam" id="PF24291"/>
    </source>
</evidence>
<keyword evidence="5" id="KW-0966">Cell projection</keyword>
<evidence type="ECO:0000313" key="9">
    <source>
        <dbReference type="Proteomes" id="UP000656497"/>
    </source>
</evidence>
<comment type="subcellular location">
    <subcellularLocation>
        <location evidence="1">Cell projection</location>
        <location evidence="1">Cilium</location>
    </subcellularLocation>
    <subcellularLocation>
        <location evidence="2">Cytoplasm</location>
    </subcellularLocation>
</comment>
<keyword evidence="3" id="KW-0963">Cytoplasm</keyword>
<dbReference type="GO" id="GO:0003341">
    <property type="term" value="P:cilium movement"/>
    <property type="evidence" value="ECO:0007669"/>
    <property type="project" value="TreeGrafter"/>
</dbReference>
<evidence type="ECO:0000259" key="6">
    <source>
        <dbReference type="Pfam" id="PF22544"/>
    </source>
</evidence>
<proteinExistence type="predicted"/>
<sequence>QDYSHELVCMTAKERIVVPIRAIGAKAILEFPDHLDFLKRPVKYSTQKTLLVRNTGNLEAHYQLSTQSPFFVVPATGTLGAGDSMRVTVGFHPLTTGDHFGSLVACCNTGEERIHTKLHGEAVDLNLGLSTSSVEVEKTFITMSNHTTVFIENRSNITAHFQWKTFLDEEDENEVKRRQCNSLHVPREVWMETFMEEEKIRKMKGFCEDRIGILKSMVEEEVAKVQQDPMLFSDKVFFIEPLEGEIGPHCSAEIKVTFKPLEALEYQSVAYCNISGRESRMTLRLKGEGQGPLLEFSCPSLNLGKILVDTLHIYEV</sequence>
<comment type="caution">
    <text evidence="8">The sequence shown here is derived from an EMBL/GenBank/DDBJ whole genome shotgun (WGS) entry which is preliminary data.</text>
</comment>
<dbReference type="GO" id="GO:1904158">
    <property type="term" value="P:axonemal central apparatus assembly"/>
    <property type="evidence" value="ECO:0007669"/>
    <property type="project" value="TreeGrafter"/>
</dbReference>
<dbReference type="InterPro" id="IPR033305">
    <property type="entry name" value="Hydin-like"/>
</dbReference>
<evidence type="ECO:0000256" key="5">
    <source>
        <dbReference type="ARBA" id="ARBA00023273"/>
    </source>
</evidence>
<accession>A0A852DXY0</accession>
<gene>
    <name evidence="8" type="primary">Hydin_0</name>
    <name evidence="8" type="ORF">VIDMAC_R02568</name>
</gene>
<evidence type="ECO:0000256" key="4">
    <source>
        <dbReference type="ARBA" id="ARBA00023069"/>
    </source>
</evidence>
<dbReference type="Gene3D" id="2.60.40.10">
    <property type="entry name" value="Immunoglobulins"/>
    <property type="match status" value="2"/>
</dbReference>